<dbReference type="STRING" id="1314800.A0A1B7MEV2"/>
<sequence length="376" mass="42701">MTNVITFLVPKFHLPTHISACQTNFSFNLIKGMARTDGEALECGWSNINPVATSTREMGPGSRHDALDDHFSDWNWRKMSNFSVFLLRKLKEAIPQHDQHISDLADFEEAIPAESLTTWHVMVKGWEANRSKANPFNLTSAPVMQASVRLQLSQAEAEQLKHRLNVSLHSEVLPSVLIAVGLDLEAQQGQLAYETAGIGAHSTDIQLAALAEEEVHNIKLWMPSAILMQALPCDINLVHIEWKLRTAQAHKALHELHQHLCLKHHLTGFKKDWITGQHAHMRSHDIIDTVQNKINTVATKYCIAWTALESLAVTLLEVDWKIQFPKLEIDDIHGMTEDQAAAMRIEWCKAHAHANRWLEEVELLQEEMRRVLAFFD</sequence>
<keyword evidence="2" id="KW-1185">Reference proteome</keyword>
<name>A0A1B7MEV2_9AGAM</name>
<dbReference type="EMBL" id="KV449584">
    <property type="protein sequence ID" value="OAX31120.1"/>
    <property type="molecule type" value="Genomic_DNA"/>
</dbReference>
<dbReference type="InterPro" id="IPR040521">
    <property type="entry name" value="KDZ"/>
</dbReference>
<evidence type="ECO:0000313" key="2">
    <source>
        <dbReference type="Proteomes" id="UP000092154"/>
    </source>
</evidence>
<dbReference type="PANTHER" id="PTHR33104:SF2">
    <property type="entry name" value="CXC3 LIKE CYSTEINE CLUSTER DOMAIN-CONTAINING PROTEIN"/>
    <property type="match status" value="1"/>
</dbReference>
<dbReference type="OrthoDB" id="3235114at2759"/>
<evidence type="ECO:0000313" key="1">
    <source>
        <dbReference type="EMBL" id="OAX31120.1"/>
    </source>
</evidence>
<protein>
    <submittedName>
        <fullName evidence="1">Uncharacterized protein</fullName>
    </submittedName>
</protein>
<dbReference type="PANTHER" id="PTHR33104">
    <property type="entry name" value="SI:DKEY-29D5.2"/>
    <property type="match status" value="1"/>
</dbReference>
<dbReference type="Proteomes" id="UP000092154">
    <property type="component" value="Unassembled WGS sequence"/>
</dbReference>
<gene>
    <name evidence="1" type="ORF">K503DRAFT_788043</name>
</gene>
<accession>A0A1B7MEV2</accession>
<dbReference type="AlphaFoldDB" id="A0A1B7MEV2"/>
<reference evidence="1 2" key="1">
    <citation type="submission" date="2016-06" db="EMBL/GenBank/DDBJ databases">
        <title>Comparative genomics of the ectomycorrhizal sister species Rhizopogon vinicolor and Rhizopogon vesiculosus (Basidiomycota: Boletales) reveals a divergence of the mating type B locus.</title>
        <authorList>
            <consortium name="DOE Joint Genome Institute"/>
            <person name="Mujic A.B."/>
            <person name="Kuo A."/>
            <person name="Tritt A."/>
            <person name="Lipzen A."/>
            <person name="Chen C."/>
            <person name="Johnson J."/>
            <person name="Sharma A."/>
            <person name="Barry K."/>
            <person name="Grigoriev I.V."/>
            <person name="Spatafora J.W."/>
        </authorList>
    </citation>
    <scope>NUCLEOTIDE SEQUENCE [LARGE SCALE GENOMIC DNA]</scope>
    <source>
        <strain evidence="1 2">AM-OR11-026</strain>
    </source>
</reference>
<dbReference type="InParanoid" id="A0A1B7MEV2"/>
<organism evidence="1 2">
    <name type="scientific">Rhizopogon vinicolor AM-OR11-026</name>
    <dbReference type="NCBI Taxonomy" id="1314800"/>
    <lineage>
        <taxon>Eukaryota</taxon>
        <taxon>Fungi</taxon>
        <taxon>Dikarya</taxon>
        <taxon>Basidiomycota</taxon>
        <taxon>Agaricomycotina</taxon>
        <taxon>Agaricomycetes</taxon>
        <taxon>Agaricomycetidae</taxon>
        <taxon>Boletales</taxon>
        <taxon>Suillineae</taxon>
        <taxon>Rhizopogonaceae</taxon>
        <taxon>Rhizopogon</taxon>
    </lineage>
</organism>
<dbReference type="Pfam" id="PF18758">
    <property type="entry name" value="KDZ"/>
    <property type="match status" value="1"/>
</dbReference>
<proteinExistence type="predicted"/>